<evidence type="ECO:0000256" key="1">
    <source>
        <dbReference type="SAM" id="MobiDB-lite"/>
    </source>
</evidence>
<dbReference type="PANTHER" id="PTHR43788:SF8">
    <property type="entry name" value="DNA-BINDING PROTEIN SMUBP-2"/>
    <property type="match status" value="1"/>
</dbReference>
<sequence length="1316" mass="144344">MGDEQDDHTADPPLDPSGIAQFVEHDRCPRYLKQHVDPGDEATARKWREAYGLMNIALLGTGKEFEATQIEALAANATTVISPELGDRSQDAVPDITVDETWADSPRGRTAQLADAVEQAAALTPTGDEVPYILLYQVPLDGHLGNEAVYGDADCIALAPASALADTTHIDDATVVGRTIDCKSASEEQPAHRVQVAAYCALLEQTLAEGPCDINCHIEASVLTEADATTDTPQSPFDLPTFRRSEWELFVTQLLAEDGPVEEALADDLEDLPFALDQVCNNCAYREACATRAVENSRNTQSLALLGLNASTQRTLQDAGLTSLHDIATLAPPNRKTTPMDDPPQLDIDADLRRTLEESLPYPIHELVLRAQALYGEIEPDYPEYRFPPAIPGNDWVPLPDDRCAGWGNIDGADPGELIHVALFVRPDSAINRLGALGACITADDYKEYITIGEVIDAVPDDDSLATDVEADLFERFLTQLFNAIKEVATALGEPEQAVLHCYTYSEHELDVLTEALDRHSDSLTRARALRALCSLDEDGHTEIDQSMVTPVQPVINDHFALQSPSQGLLSVVDQFDASWTIDTFDPPDARPDDPPIRDIFSEQFLTDAAPYLRDDPGIRLHLGRGPLGEGPAADVVEADQPDPDGWYRIRKRSGGQFPLEYLWAAVPKRPDDDQPRLHPVVVEQWAVEDEHRDLYRQEINRFYGRTGEGNERLQRRDVTTLVERLSYSLQRLVEAIPYKNAYQPKEPLDVTELAAFEPPVSGLPAAARDYLRMEFGASRDATLAQYRSSLRERARSGRSMPVRCTDYTLADDGTLTITADLAYEDLFDDPATATQVAQQARLRSADGTSGGSWRVLTRLTQRTTDPDCERSPVQPDLEPTVDDPEDTKHSPPVFVDQLDVDAGEIVLTILPHRFRRHGSRFRVDHCGWQCPEGSNLTDPDQPPSERDGYVAERPPVWIDTDEVYMLDPMVDDFGAPKADRALRPETIQHNPLWQQLQVLQESGDQRQTTPVAAPAEIERFCRQMAASEACLTPNDAQQRFIEAVDRPLVPLQGPPGTGKTNGATAPALLARAYAHAQQDEPFTGIVIAPSHDAVDVVLSGVVDCLDNWRENASGLTDLSLVRVTPTPPPAETMRADADATQVAVTYAAYHSDGGAETLSDMARALTGEKADPTQRLLFATPATLYRVLGIVAETCSAIDGTSAPAAMRYAPGLADVVCIDEASMLDLPRLFLATSALTPAGQTLLVGDHRQLATVSEVDWTDTRRKPVTETGAYRSALEYVRDLATRLDNQSTPDDGSEQHRRSQFGDDAAGESR</sequence>
<dbReference type="InterPro" id="IPR050534">
    <property type="entry name" value="Coronavir_polyprotein_1ab"/>
</dbReference>
<feature type="region of interest" description="Disordered" evidence="1">
    <location>
        <begin position="862"/>
        <end position="894"/>
    </location>
</feature>
<comment type="caution">
    <text evidence="2">The sequence shown here is derived from an EMBL/GenBank/DDBJ whole genome shotgun (WGS) entry which is preliminary data.</text>
</comment>
<dbReference type="RefSeq" id="WP_159762568.1">
    <property type="nucleotide sequence ID" value="NZ_WUUT01000001.1"/>
</dbReference>
<organism evidence="2 3">
    <name type="scientific">Halovenus carboxidivorans</name>
    <dbReference type="NCBI Taxonomy" id="2692199"/>
    <lineage>
        <taxon>Archaea</taxon>
        <taxon>Methanobacteriati</taxon>
        <taxon>Methanobacteriota</taxon>
        <taxon>Stenosarchaea group</taxon>
        <taxon>Halobacteria</taxon>
        <taxon>Halobacteriales</taxon>
        <taxon>Haloarculaceae</taxon>
        <taxon>Halovenus</taxon>
    </lineage>
</organism>
<dbReference type="OrthoDB" id="45637at2157"/>
<dbReference type="EMBL" id="WUUT01000001">
    <property type="protein sequence ID" value="MXR50440.1"/>
    <property type="molecule type" value="Genomic_DNA"/>
</dbReference>
<dbReference type="Pfam" id="PF13245">
    <property type="entry name" value="AAA_19"/>
    <property type="match status" value="1"/>
</dbReference>
<accession>A0A6B0T6E1</accession>
<feature type="region of interest" description="Disordered" evidence="1">
    <location>
        <begin position="1288"/>
        <end position="1316"/>
    </location>
</feature>
<dbReference type="PANTHER" id="PTHR43788">
    <property type="entry name" value="DNA2/NAM7 HELICASE FAMILY MEMBER"/>
    <property type="match status" value="1"/>
</dbReference>
<dbReference type="InterPro" id="IPR027417">
    <property type="entry name" value="P-loop_NTPase"/>
</dbReference>
<evidence type="ECO:0000313" key="2">
    <source>
        <dbReference type="EMBL" id="MXR50440.1"/>
    </source>
</evidence>
<proteinExistence type="predicted"/>
<protein>
    <submittedName>
        <fullName evidence="2">AAA family ATPase</fullName>
    </submittedName>
</protein>
<keyword evidence="3" id="KW-1185">Reference proteome</keyword>
<dbReference type="Proteomes" id="UP000466535">
    <property type="component" value="Unassembled WGS sequence"/>
</dbReference>
<dbReference type="Gene3D" id="3.40.50.300">
    <property type="entry name" value="P-loop containing nucleotide triphosphate hydrolases"/>
    <property type="match status" value="1"/>
</dbReference>
<name>A0A6B0T6E1_9EURY</name>
<dbReference type="GO" id="GO:0043139">
    <property type="term" value="F:5'-3' DNA helicase activity"/>
    <property type="evidence" value="ECO:0007669"/>
    <property type="project" value="TreeGrafter"/>
</dbReference>
<reference evidence="2 3" key="1">
    <citation type="submission" date="2019-12" db="EMBL/GenBank/DDBJ databases">
        <title>Isolation and characterization of three novel carbon monoxide-oxidizing members of Halobacteria from salione crusts and soils.</title>
        <authorList>
            <person name="Myers M.R."/>
            <person name="King G.M."/>
        </authorList>
    </citation>
    <scope>NUCLEOTIDE SEQUENCE [LARGE SCALE GENOMIC DNA]</scope>
    <source>
        <strain evidence="2 3">WSH3</strain>
    </source>
</reference>
<evidence type="ECO:0000313" key="3">
    <source>
        <dbReference type="Proteomes" id="UP000466535"/>
    </source>
</evidence>
<gene>
    <name evidence="2" type="ORF">GRX03_02315</name>
</gene>
<feature type="compositionally biased region" description="Basic and acidic residues" evidence="1">
    <location>
        <begin position="1299"/>
        <end position="1316"/>
    </location>
</feature>
<dbReference type="SUPFAM" id="SSF52540">
    <property type="entry name" value="P-loop containing nucleoside triphosphate hydrolases"/>
    <property type="match status" value="1"/>
</dbReference>